<protein>
    <submittedName>
        <fullName evidence="4">Methylmalonyl-CoA epimerase</fullName>
    </submittedName>
</protein>
<dbReference type="GeneID" id="35004005"/>
<dbReference type="PANTHER" id="PTHR43048">
    <property type="entry name" value="METHYLMALONYL-COA EPIMERASE"/>
    <property type="match status" value="1"/>
</dbReference>
<keyword evidence="5" id="KW-1185">Reference proteome</keyword>
<dbReference type="SUPFAM" id="SSF54593">
    <property type="entry name" value="Glyoxalase/Bleomycin resistance protein/Dihydroxybiphenyl dioxygenase"/>
    <property type="match status" value="1"/>
</dbReference>
<evidence type="ECO:0000256" key="2">
    <source>
        <dbReference type="ARBA" id="ARBA00022723"/>
    </source>
</evidence>
<sequence>MRFHHAGIATADTDRLAELYGELFDVPVVHDERFDGMTVVFLDLDGSYFELLEPHDGGPIANYLDSHGPGIHHLAVATDDIEAALSTARECGIELIDTEPRPGAWGHDVAFLHPASTGGVLVEFVDD</sequence>
<dbReference type="NCBIfam" id="TIGR03081">
    <property type="entry name" value="metmalonyl_epim"/>
    <property type="match status" value="1"/>
</dbReference>
<comment type="similarity">
    <text evidence="1">Belongs to the methylmalonyl-CoA epimerase family.</text>
</comment>
<feature type="domain" description="VOC" evidence="3">
    <location>
        <begin position="2"/>
        <end position="127"/>
    </location>
</feature>
<dbReference type="GO" id="GO:0046872">
    <property type="term" value="F:metal ion binding"/>
    <property type="evidence" value="ECO:0007669"/>
    <property type="project" value="UniProtKB-KW"/>
</dbReference>
<keyword evidence="2" id="KW-0479">Metal-binding</keyword>
<evidence type="ECO:0000259" key="3">
    <source>
        <dbReference type="PROSITE" id="PS51819"/>
    </source>
</evidence>
<dbReference type="InterPro" id="IPR029068">
    <property type="entry name" value="Glyas_Bleomycin-R_OHBP_Dase"/>
</dbReference>
<dbReference type="Pfam" id="PF13669">
    <property type="entry name" value="Glyoxalase_4"/>
    <property type="match status" value="1"/>
</dbReference>
<evidence type="ECO:0000313" key="4">
    <source>
        <dbReference type="EMBL" id="SEI66328.1"/>
    </source>
</evidence>
<dbReference type="KEGG" id="hae:halTADL_3239"/>
<dbReference type="InterPro" id="IPR051785">
    <property type="entry name" value="MMCE/EMCE_epimerase"/>
</dbReference>
<dbReference type="RefSeq" id="WP_089671347.1">
    <property type="nucleotide sequence ID" value="NZ_CP024845.1"/>
</dbReference>
<dbReference type="EMBL" id="FNYR01000005">
    <property type="protein sequence ID" value="SEI66328.1"/>
    <property type="molecule type" value="Genomic_DNA"/>
</dbReference>
<dbReference type="GO" id="GO:0004493">
    <property type="term" value="F:methylmalonyl-CoA epimerase activity"/>
    <property type="evidence" value="ECO:0007669"/>
    <property type="project" value="TreeGrafter"/>
</dbReference>
<accession>A0A2H4Q6E8</accession>
<dbReference type="Proteomes" id="UP000198888">
    <property type="component" value="Unassembled WGS sequence"/>
</dbReference>
<name>A0A1H6SE19_9EURY</name>
<dbReference type="STRING" id="1073996.SAMN05444271_10548"/>
<dbReference type="Gene3D" id="3.10.180.10">
    <property type="entry name" value="2,3-Dihydroxybiphenyl 1,2-Dioxygenase, domain 1"/>
    <property type="match status" value="1"/>
</dbReference>
<reference evidence="4 5" key="1">
    <citation type="submission" date="2016-10" db="EMBL/GenBank/DDBJ databases">
        <authorList>
            <person name="de Groot N.N."/>
        </authorList>
    </citation>
    <scope>NUCLEOTIDE SEQUENCE [LARGE SCALE GENOMIC DNA]</scope>
    <source>
        <strain evidence="4 5">DSM 22187</strain>
    </source>
</reference>
<dbReference type="InterPro" id="IPR017515">
    <property type="entry name" value="MeMalonyl-CoA_epimerase"/>
</dbReference>
<organism evidence="4 5">
    <name type="scientific">Halohasta litchfieldiae</name>
    <dbReference type="NCBI Taxonomy" id="1073996"/>
    <lineage>
        <taxon>Archaea</taxon>
        <taxon>Methanobacteriati</taxon>
        <taxon>Methanobacteriota</taxon>
        <taxon>Stenosarchaea group</taxon>
        <taxon>Halobacteria</taxon>
        <taxon>Halobacteriales</taxon>
        <taxon>Haloferacaceae</taxon>
        <taxon>Halohasta</taxon>
    </lineage>
</organism>
<gene>
    <name evidence="4" type="ORF">SAMN05444271_10548</name>
</gene>
<dbReference type="CDD" id="cd07249">
    <property type="entry name" value="MMCE"/>
    <property type="match status" value="1"/>
</dbReference>
<evidence type="ECO:0000313" key="5">
    <source>
        <dbReference type="Proteomes" id="UP000198888"/>
    </source>
</evidence>
<evidence type="ECO:0000256" key="1">
    <source>
        <dbReference type="ARBA" id="ARBA00009308"/>
    </source>
</evidence>
<dbReference type="PANTHER" id="PTHR43048:SF3">
    <property type="entry name" value="METHYLMALONYL-COA EPIMERASE, MITOCHONDRIAL"/>
    <property type="match status" value="1"/>
</dbReference>
<accession>A0A1H6SE19</accession>
<dbReference type="GO" id="GO:0046491">
    <property type="term" value="P:L-methylmalonyl-CoA metabolic process"/>
    <property type="evidence" value="ECO:0007669"/>
    <property type="project" value="TreeGrafter"/>
</dbReference>
<dbReference type="AlphaFoldDB" id="A0A1H6SE19"/>
<dbReference type="OrthoDB" id="6161at2157"/>
<dbReference type="PROSITE" id="PS51819">
    <property type="entry name" value="VOC"/>
    <property type="match status" value="1"/>
</dbReference>
<dbReference type="InterPro" id="IPR037523">
    <property type="entry name" value="VOC_core"/>
</dbReference>
<proteinExistence type="inferred from homology"/>